<proteinExistence type="predicted"/>
<evidence type="ECO:0000259" key="1">
    <source>
        <dbReference type="Pfam" id="PF01882"/>
    </source>
</evidence>
<protein>
    <recommendedName>
        <fullName evidence="1">DUF58 domain-containing protein</fullName>
    </recommendedName>
</protein>
<name>A0A7G9Z100_9EURY</name>
<gene>
    <name evidence="2" type="ORF">NNHBGCAA_00034</name>
</gene>
<dbReference type="PANTHER" id="PTHR34351">
    <property type="entry name" value="SLR1927 PROTEIN-RELATED"/>
    <property type="match status" value="1"/>
</dbReference>
<accession>A0A7G9Z100</accession>
<sequence length="442" mass="50999">MKREDLLLLLVFLLFVQGYLFRNVFPALLAALILLYLIYLRVEFSPRIESERAIDRKLKDGARVKTRLRVKNLGNKRLKIEVLENLPPGFKADKASLFLSAREVKEVEYFITPVRGIFKIKGPRIRAKDLREFYCEDFMPDSKSEKEVEVYPNLDRIREESKAEQTHKFTETYQTFFGLQTVELDSLREFQPGDERRHIDWKATTRLGELIVKDFLKETEGDIYIVLDAGKEMRKGIKSSKIDFATTLTLQLTYALRNCRAGLIVYDDYGVKRVEAARTKGAEQVEKIAELLKIGTIPANLMGTKLPLPEKKLKLKEESRKFIKKILPAIKGRRSSATGLIEAISSLPSTAFLIFISDITANTSELTKILLELRKGYKILLLTPNPILFYDEARLDREALIWLYWRYKEREEVIKKLNGIVPTFDLGPSDLLETIRRSGALE</sequence>
<dbReference type="InterPro" id="IPR002881">
    <property type="entry name" value="DUF58"/>
</dbReference>
<feature type="domain" description="DUF58" evidence="1">
    <location>
        <begin position="187"/>
        <end position="290"/>
    </location>
</feature>
<reference evidence="2" key="1">
    <citation type="submission" date="2020-06" db="EMBL/GenBank/DDBJ databases">
        <title>Unique genomic features of the anaerobic methanotrophic archaea.</title>
        <authorList>
            <person name="Chadwick G.L."/>
            <person name="Skennerton C.T."/>
            <person name="Laso-Perez R."/>
            <person name="Leu A.O."/>
            <person name="Speth D.R."/>
            <person name="Yu H."/>
            <person name="Morgan-Lang C."/>
            <person name="Hatzenpichler R."/>
            <person name="Goudeau D."/>
            <person name="Malmstrom R."/>
            <person name="Brazelton W.J."/>
            <person name="Woyke T."/>
            <person name="Hallam S.J."/>
            <person name="Tyson G.W."/>
            <person name="Wegener G."/>
            <person name="Boetius A."/>
            <person name="Orphan V."/>
        </authorList>
    </citation>
    <scope>NUCLEOTIDE SEQUENCE</scope>
</reference>
<dbReference type="Pfam" id="PF01882">
    <property type="entry name" value="DUF58"/>
    <property type="match status" value="1"/>
</dbReference>
<organism evidence="2">
    <name type="scientific">Candidatus Methanophagaceae archaeon ANME-1 ERB6</name>
    <dbReference type="NCBI Taxonomy" id="2759912"/>
    <lineage>
        <taxon>Archaea</taxon>
        <taxon>Methanobacteriati</taxon>
        <taxon>Methanobacteriota</taxon>
        <taxon>Stenosarchaea group</taxon>
        <taxon>Methanomicrobia</taxon>
        <taxon>Candidatus Methanophagales</taxon>
        <taxon>Candidatus Methanophagaceae</taxon>
    </lineage>
</organism>
<dbReference type="EMBL" id="MT631555">
    <property type="protein sequence ID" value="QNO53934.1"/>
    <property type="molecule type" value="Genomic_DNA"/>
</dbReference>
<evidence type="ECO:0000313" key="2">
    <source>
        <dbReference type="EMBL" id="QNO53934.1"/>
    </source>
</evidence>
<dbReference type="AlphaFoldDB" id="A0A7G9Z100"/>